<evidence type="ECO:0000313" key="12">
    <source>
        <dbReference type="Proteomes" id="UP000314983"/>
    </source>
</evidence>
<feature type="signal peptide" evidence="10">
    <location>
        <begin position="1"/>
        <end position="25"/>
    </location>
</feature>
<sequence>MVSIKSVNKTIVFLSICVMYHTVQGDCRPLRRSISEVQLMHNVGVRKHVQERQDWLEAKMRDIHTASLRNAESVTTRRLPQDIPDLKDITPSELAYILNILDKLSSE</sequence>
<evidence type="ECO:0000256" key="3">
    <source>
        <dbReference type="ARBA" id="ARBA00011605"/>
    </source>
</evidence>
<evidence type="ECO:0000256" key="8">
    <source>
        <dbReference type="ARBA" id="ARBA00022729"/>
    </source>
</evidence>
<dbReference type="PANTHER" id="PTHR10541">
    <property type="entry name" value="PARATHYROID HORMONE"/>
    <property type="match status" value="1"/>
</dbReference>
<dbReference type="Pfam" id="PF01279">
    <property type="entry name" value="Parathyroid"/>
    <property type="match status" value="1"/>
</dbReference>
<reference evidence="12" key="2">
    <citation type="journal article" date="2017" name="Sci. Adv.">
        <title>A tail of two voltages: Proteomic comparison of the three electric organs of the electric eel.</title>
        <authorList>
            <person name="Traeger L.L."/>
            <person name="Sabat G."/>
            <person name="Barrett-Wilt G.A."/>
            <person name="Wells G.B."/>
            <person name="Sussman M.R."/>
        </authorList>
    </citation>
    <scope>NUCLEOTIDE SEQUENCE [LARGE SCALE GENOMIC DNA]</scope>
</reference>
<evidence type="ECO:0000256" key="2">
    <source>
        <dbReference type="ARBA" id="ARBA00006307"/>
    </source>
</evidence>
<keyword evidence="8 10" id="KW-0732">Signal</keyword>
<evidence type="ECO:0000256" key="1">
    <source>
        <dbReference type="ARBA" id="ARBA00004613"/>
    </source>
</evidence>
<comment type="subunit">
    <text evidence="3">Interacts with PTH1R (via N-terminal extracellular domain).</text>
</comment>
<evidence type="ECO:0000256" key="10">
    <source>
        <dbReference type="SAM" id="SignalP"/>
    </source>
</evidence>
<feature type="chain" id="PRO_5021337399" description="Parathyroid hormone" evidence="10">
    <location>
        <begin position="26"/>
        <end position="107"/>
    </location>
</feature>
<accession>A0A4W4EVE7</accession>
<comment type="function">
    <text evidence="9">Parathyroid hormone elevates calcium level by dissolving the salts in bone and preventing their renal excretion. Acts by binding to its receptor, PTH1R, activating G protein-coupled receptor signaling. Stimulates [1-14C]-2-deoxy-D-glucose (2DG) transport and glycogen synthesis in osteoblastic cells.</text>
</comment>
<name>A0A4W4EVE7_ELEEL</name>
<dbReference type="GO" id="GO:0005576">
    <property type="term" value="C:extracellular region"/>
    <property type="evidence" value="ECO:0007669"/>
    <property type="project" value="UniProtKB-SubCell"/>
</dbReference>
<reference evidence="12" key="1">
    <citation type="journal article" date="2014" name="Science">
        <title>Nonhuman genetics. Genomic basis for the convergent evolution of electric organs.</title>
        <authorList>
            <person name="Gallant J.R."/>
            <person name="Traeger L.L."/>
            <person name="Volkening J.D."/>
            <person name="Moffett H."/>
            <person name="Chen P.H."/>
            <person name="Novina C.D."/>
            <person name="Phillips G.N.Jr."/>
            <person name="Anand R."/>
            <person name="Wells G.B."/>
            <person name="Pinch M."/>
            <person name="Guth R."/>
            <person name="Unguez G.A."/>
            <person name="Albert J.S."/>
            <person name="Zakon H.H."/>
            <person name="Samanta M.P."/>
            <person name="Sussman M.R."/>
        </authorList>
    </citation>
    <scope>NUCLEOTIDE SEQUENCE [LARGE SCALE GENOMIC DNA]</scope>
</reference>
<evidence type="ECO:0000256" key="5">
    <source>
        <dbReference type="ARBA" id="ARBA00022525"/>
    </source>
</evidence>
<evidence type="ECO:0000256" key="7">
    <source>
        <dbReference type="ARBA" id="ARBA00022702"/>
    </source>
</evidence>
<evidence type="ECO:0000256" key="9">
    <source>
        <dbReference type="ARBA" id="ARBA00093407"/>
    </source>
</evidence>
<protein>
    <recommendedName>
        <fullName evidence="4">Parathyroid hormone</fullName>
    </recommendedName>
</protein>
<keyword evidence="7" id="KW-0372">Hormone</keyword>
<reference evidence="11" key="4">
    <citation type="submission" date="2025-08" db="UniProtKB">
        <authorList>
            <consortium name="Ensembl"/>
        </authorList>
    </citation>
    <scope>IDENTIFICATION</scope>
</reference>
<evidence type="ECO:0000256" key="6">
    <source>
        <dbReference type="ARBA" id="ARBA00022685"/>
    </source>
</evidence>
<dbReference type="PANTHER" id="PTHR10541:SF2">
    <property type="entry name" value="PARATHYROID HORMONE"/>
    <property type="match status" value="1"/>
</dbReference>
<dbReference type="Proteomes" id="UP000314983">
    <property type="component" value="Chromosome 12"/>
</dbReference>
<dbReference type="GO" id="GO:0005179">
    <property type="term" value="F:hormone activity"/>
    <property type="evidence" value="ECO:0007669"/>
    <property type="project" value="UniProtKB-KW"/>
</dbReference>
<organism evidence="11 12">
    <name type="scientific">Electrophorus electricus</name>
    <name type="common">Electric eel</name>
    <name type="synonym">Gymnotus electricus</name>
    <dbReference type="NCBI Taxonomy" id="8005"/>
    <lineage>
        <taxon>Eukaryota</taxon>
        <taxon>Metazoa</taxon>
        <taxon>Chordata</taxon>
        <taxon>Craniata</taxon>
        <taxon>Vertebrata</taxon>
        <taxon>Euteleostomi</taxon>
        <taxon>Actinopterygii</taxon>
        <taxon>Neopterygii</taxon>
        <taxon>Teleostei</taxon>
        <taxon>Ostariophysi</taxon>
        <taxon>Gymnotiformes</taxon>
        <taxon>Gymnotoidei</taxon>
        <taxon>Gymnotidae</taxon>
        <taxon>Electrophorus</taxon>
    </lineage>
</organism>
<keyword evidence="5" id="KW-0964">Secreted</keyword>
<dbReference type="GeneTree" id="ENSGT01110000267728"/>
<keyword evidence="12" id="KW-1185">Reference proteome</keyword>
<evidence type="ECO:0000256" key="4">
    <source>
        <dbReference type="ARBA" id="ARBA00022135"/>
    </source>
</evidence>
<dbReference type="GO" id="GO:0006874">
    <property type="term" value="P:intracellular calcium ion homeostasis"/>
    <property type="evidence" value="ECO:0007669"/>
    <property type="project" value="InterPro"/>
</dbReference>
<reference evidence="11" key="3">
    <citation type="submission" date="2020-05" db="EMBL/GenBank/DDBJ databases">
        <title>Electrophorus electricus (electric eel) genome, fEleEle1, primary haplotype.</title>
        <authorList>
            <person name="Myers G."/>
            <person name="Meyer A."/>
            <person name="Fedrigo O."/>
            <person name="Formenti G."/>
            <person name="Rhie A."/>
            <person name="Tracey A."/>
            <person name="Sims Y."/>
            <person name="Jarvis E.D."/>
        </authorList>
    </citation>
    <scope>NUCLEOTIDE SEQUENCE [LARGE SCALE GENOMIC DNA]</scope>
</reference>
<evidence type="ECO:0000313" key="11">
    <source>
        <dbReference type="Ensembl" id="ENSEEEP00000015861.1"/>
    </source>
</evidence>
<proteinExistence type="inferred from homology"/>
<comment type="similarity">
    <text evidence="2">Belongs to the parathyroid hormone family.</text>
</comment>
<dbReference type="OMA" id="TAGMDEL"/>
<dbReference type="SMART" id="SM00087">
    <property type="entry name" value="PTH"/>
    <property type="match status" value="1"/>
</dbReference>
<dbReference type="Ensembl" id="ENSEEET00000016043.2">
    <property type="protein sequence ID" value="ENSEEEP00000015861.1"/>
    <property type="gene ID" value="ENSEEEG00000007839.2"/>
</dbReference>
<keyword evidence="6" id="KW-0165">Cleavage on pair of basic residues</keyword>
<dbReference type="InterPro" id="IPR003625">
    <property type="entry name" value="PTH"/>
</dbReference>
<dbReference type="AlphaFoldDB" id="A0A4W4EVE7"/>
<reference evidence="11" key="5">
    <citation type="submission" date="2025-09" db="UniProtKB">
        <authorList>
            <consortium name="Ensembl"/>
        </authorList>
    </citation>
    <scope>IDENTIFICATION</scope>
</reference>
<comment type="subcellular location">
    <subcellularLocation>
        <location evidence="1">Secreted</location>
    </subcellularLocation>
</comment>
<dbReference type="STRING" id="8005.ENSEEEP00000015861"/>
<dbReference type="InterPro" id="IPR001415">
    <property type="entry name" value="PTH/PTH-rel"/>
</dbReference>